<dbReference type="OrthoDB" id="3792817at2759"/>
<keyword evidence="3" id="KW-1185">Reference proteome</keyword>
<evidence type="ECO:0000313" key="3">
    <source>
        <dbReference type="Proteomes" id="UP000799779"/>
    </source>
</evidence>
<feature type="region of interest" description="Disordered" evidence="1">
    <location>
        <begin position="382"/>
        <end position="444"/>
    </location>
</feature>
<feature type="compositionally biased region" description="Acidic residues" evidence="1">
    <location>
        <begin position="405"/>
        <end position="414"/>
    </location>
</feature>
<reference evidence="2" key="1">
    <citation type="journal article" date="2020" name="Stud. Mycol.">
        <title>101 Dothideomycetes genomes: a test case for predicting lifestyles and emergence of pathogens.</title>
        <authorList>
            <person name="Haridas S."/>
            <person name="Albert R."/>
            <person name="Binder M."/>
            <person name="Bloem J."/>
            <person name="Labutti K."/>
            <person name="Salamov A."/>
            <person name="Andreopoulos B."/>
            <person name="Baker S."/>
            <person name="Barry K."/>
            <person name="Bills G."/>
            <person name="Bluhm B."/>
            <person name="Cannon C."/>
            <person name="Castanera R."/>
            <person name="Culley D."/>
            <person name="Daum C."/>
            <person name="Ezra D."/>
            <person name="Gonzalez J."/>
            <person name="Henrissat B."/>
            <person name="Kuo A."/>
            <person name="Liang C."/>
            <person name="Lipzen A."/>
            <person name="Lutzoni F."/>
            <person name="Magnuson J."/>
            <person name="Mondo S."/>
            <person name="Nolan M."/>
            <person name="Ohm R."/>
            <person name="Pangilinan J."/>
            <person name="Park H.-J."/>
            <person name="Ramirez L."/>
            <person name="Alfaro M."/>
            <person name="Sun H."/>
            <person name="Tritt A."/>
            <person name="Yoshinaga Y."/>
            <person name="Zwiers L.-H."/>
            <person name="Turgeon B."/>
            <person name="Goodwin S."/>
            <person name="Spatafora J."/>
            <person name="Crous P."/>
            <person name="Grigoriev I."/>
        </authorList>
    </citation>
    <scope>NUCLEOTIDE SEQUENCE</scope>
    <source>
        <strain evidence="2">CBS 123094</strain>
    </source>
</reference>
<dbReference type="AlphaFoldDB" id="A0A6A5WE02"/>
<protein>
    <submittedName>
        <fullName evidence="2">Uncharacterized protein</fullName>
    </submittedName>
</protein>
<sequence>MAHRCLLLTSTFTVTTRKHKQTIGWASHARRSCCQRVRFATWLVYIRHCCCRVFNPLVVALPPSLLLSTTRLATSTADMEFPAAAAREQRLGLFDDAGVLIPKKHRDTSDHIPGHKMLIHISGLHGIHDVRTGIAYWYRGHYLYALNGGPIEPVEYPVKSKIFVKNLPMSAAPPYDPFDPTLVYEHELSVIACMKQNISSAKPVVGMGEPAGESQEEIDGEDEGQDAYQYEAGYLAHQRGSAFDIGKPMDGLQRPATPPVINITSAQLFSPHDRAHYLAESAPVSVSGSLAGSRTSSPVPYHAGLRPTASMIGMEHLHPVRHHRKSSSSSLQSHMDNLRSPANQAYHERSGSTSSLPKLSDPHPAGGLRSVASASALERLRSEEGFKRQRPRSALGVSRVKGDGDIDSDGDTDNSDQSAARKSVQLDKIVDEDEDEPLIPSSVSSNVNLKGLKRTSSVNPDSKLGLQRTASLNRLKVPAAPLLGSKNAGPASASKSPTKFALGDDTDVEAFPSFSHTNLPQISRGPSPMLPQNVASTSRPAYPGLGTSTRTRRLSSVRGNRALNEMYNRKHQPMLSEHDSASLGTPGASGPWIPGLGAPVDAAGGAGLGSRSSSYGGLGKLPINTGLGSSSLKRGEQLTRSSSINPYQHVAAGENTVNPISGPSSAFANYQHSGYVFGTTFNDGQTYLTPNFPSHKKGPVVREQPKPILKCVIHGEDCDGETVTHEHVTLQVGNSRGFRELYPSIEAGGRKMVDWAKILQEEKQKMGL</sequence>
<evidence type="ECO:0000313" key="2">
    <source>
        <dbReference type="EMBL" id="KAF1999677.1"/>
    </source>
</evidence>
<feature type="region of interest" description="Disordered" evidence="1">
    <location>
        <begin position="568"/>
        <end position="592"/>
    </location>
</feature>
<name>A0A6A5WE02_9PLEO</name>
<feature type="region of interest" description="Disordered" evidence="1">
    <location>
        <begin position="319"/>
        <end position="368"/>
    </location>
</feature>
<accession>A0A6A5WE02</accession>
<organism evidence="2 3">
    <name type="scientific">Amniculicola lignicola CBS 123094</name>
    <dbReference type="NCBI Taxonomy" id="1392246"/>
    <lineage>
        <taxon>Eukaryota</taxon>
        <taxon>Fungi</taxon>
        <taxon>Dikarya</taxon>
        <taxon>Ascomycota</taxon>
        <taxon>Pezizomycotina</taxon>
        <taxon>Dothideomycetes</taxon>
        <taxon>Pleosporomycetidae</taxon>
        <taxon>Pleosporales</taxon>
        <taxon>Amniculicolaceae</taxon>
        <taxon>Amniculicola</taxon>
    </lineage>
</organism>
<dbReference type="Proteomes" id="UP000799779">
    <property type="component" value="Unassembled WGS sequence"/>
</dbReference>
<proteinExistence type="predicted"/>
<feature type="compositionally biased region" description="Polar residues" evidence="1">
    <location>
        <begin position="331"/>
        <end position="343"/>
    </location>
</feature>
<gene>
    <name evidence="2" type="ORF">P154DRAFT_216778</name>
</gene>
<dbReference type="EMBL" id="ML977594">
    <property type="protein sequence ID" value="KAF1999677.1"/>
    <property type="molecule type" value="Genomic_DNA"/>
</dbReference>
<evidence type="ECO:0000256" key="1">
    <source>
        <dbReference type="SAM" id="MobiDB-lite"/>
    </source>
</evidence>